<dbReference type="Pfam" id="PF01614">
    <property type="entry name" value="IclR_C"/>
    <property type="match status" value="1"/>
</dbReference>
<dbReference type="PANTHER" id="PTHR30136:SF24">
    <property type="entry name" value="HTH-TYPE TRANSCRIPTIONAL REPRESSOR ALLR"/>
    <property type="match status" value="1"/>
</dbReference>
<dbReference type="PANTHER" id="PTHR30136">
    <property type="entry name" value="HELIX-TURN-HELIX TRANSCRIPTIONAL REGULATOR, ICLR FAMILY"/>
    <property type="match status" value="1"/>
</dbReference>
<evidence type="ECO:0000313" key="6">
    <source>
        <dbReference type="EMBL" id="QIK63321.1"/>
    </source>
</evidence>
<keyword evidence="1" id="KW-0805">Transcription regulation</keyword>
<evidence type="ECO:0000259" key="4">
    <source>
        <dbReference type="PROSITE" id="PS51077"/>
    </source>
</evidence>
<evidence type="ECO:0000256" key="3">
    <source>
        <dbReference type="ARBA" id="ARBA00023163"/>
    </source>
</evidence>
<dbReference type="Gene3D" id="1.10.10.10">
    <property type="entry name" value="Winged helix-like DNA-binding domain superfamily/Winged helix DNA-binding domain"/>
    <property type="match status" value="1"/>
</dbReference>
<sequence>MKHEADPAANEDSRLNTTGLGRDIRLLELLASDAATRLGGYGVTELAKLTGRSKTVVSRALATLATTGLAARDPETQRYRVGPRVFALAARSAEAQLVQSGQPVLRGLVNATYETAHLCVLMHGNVLTLASELSPHELRSAGWEGVTTAAWRSSSGCVLLSDWDETALRYWYDERGHDATVIGQEVFGRETNPFSLYDGLPPHTGKVRDFAGLQDEIARIRAVGFSVLDEDLEAGVVGVSAPVIDHTGRVVAALNVSGPKKRIGDKLDALGGIVRQAGASLSRTLGGPGAYPAPRR</sequence>
<dbReference type="Pfam" id="PF09339">
    <property type="entry name" value="HTH_IclR"/>
    <property type="match status" value="1"/>
</dbReference>
<name>A0A6G7XG23_9MICO</name>
<accession>A0A6G7XG23</accession>
<dbReference type="PROSITE" id="PS51078">
    <property type="entry name" value="ICLR_ED"/>
    <property type="match status" value="1"/>
</dbReference>
<dbReference type="Gene3D" id="3.30.450.40">
    <property type="match status" value="1"/>
</dbReference>
<dbReference type="InterPro" id="IPR005471">
    <property type="entry name" value="Tscrpt_reg_IclR_N"/>
</dbReference>
<dbReference type="GO" id="GO:0003677">
    <property type="term" value="F:DNA binding"/>
    <property type="evidence" value="ECO:0007669"/>
    <property type="project" value="UniProtKB-KW"/>
</dbReference>
<evidence type="ECO:0000256" key="1">
    <source>
        <dbReference type="ARBA" id="ARBA00023015"/>
    </source>
</evidence>
<keyword evidence="3" id="KW-0804">Transcription</keyword>
<dbReference type="InterPro" id="IPR050707">
    <property type="entry name" value="HTH_MetabolicPath_Reg"/>
</dbReference>
<feature type="domain" description="IclR-ED" evidence="5">
    <location>
        <begin position="84"/>
        <end position="287"/>
    </location>
</feature>
<dbReference type="InterPro" id="IPR036388">
    <property type="entry name" value="WH-like_DNA-bd_sf"/>
</dbReference>
<dbReference type="RefSeq" id="WP_166291294.1">
    <property type="nucleotide sequence ID" value="NZ_CP049863.1"/>
</dbReference>
<dbReference type="AlphaFoldDB" id="A0A6G7XG23"/>
<proteinExistence type="predicted"/>
<keyword evidence="2" id="KW-0238">DNA-binding</keyword>
<dbReference type="PROSITE" id="PS51077">
    <property type="entry name" value="HTH_ICLR"/>
    <property type="match status" value="1"/>
</dbReference>
<dbReference type="GO" id="GO:0003700">
    <property type="term" value="F:DNA-binding transcription factor activity"/>
    <property type="evidence" value="ECO:0007669"/>
    <property type="project" value="TreeGrafter"/>
</dbReference>
<dbReference type="SUPFAM" id="SSF46785">
    <property type="entry name" value="Winged helix' DNA-binding domain"/>
    <property type="match status" value="1"/>
</dbReference>
<dbReference type="InterPro" id="IPR029016">
    <property type="entry name" value="GAF-like_dom_sf"/>
</dbReference>
<dbReference type="InterPro" id="IPR014757">
    <property type="entry name" value="Tscrpt_reg_IclR_C"/>
</dbReference>
<evidence type="ECO:0000256" key="2">
    <source>
        <dbReference type="ARBA" id="ARBA00023125"/>
    </source>
</evidence>
<dbReference type="InterPro" id="IPR036390">
    <property type="entry name" value="WH_DNA-bd_sf"/>
</dbReference>
<keyword evidence="7" id="KW-1185">Reference proteome</keyword>
<reference evidence="6 7" key="1">
    <citation type="submission" date="2020-03" db="EMBL/GenBank/DDBJ databases">
        <title>Leucobacter sp. nov., isolated from beetles.</title>
        <authorList>
            <person name="Hyun D.-W."/>
            <person name="Bae J.-W."/>
        </authorList>
    </citation>
    <scope>NUCLEOTIDE SEQUENCE [LARGE SCALE GENOMIC DNA]</scope>
    <source>
        <strain evidence="6 7">HDW9C</strain>
    </source>
</reference>
<dbReference type="GO" id="GO:0045892">
    <property type="term" value="P:negative regulation of DNA-templated transcription"/>
    <property type="evidence" value="ECO:0007669"/>
    <property type="project" value="TreeGrafter"/>
</dbReference>
<dbReference type="Proteomes" id="UP000502677">
    <property type="component" value="Chromosome"/>
</dbReference>
<dbReference type="SMART" id="SM00346">
    <property type="entry name" value="HTH_ICLR"/>
    <property type="match status" value="1"/>
</dbReference>
<organism evidence="6 7">
    <name type="scientific">Leucobacter viscericola</name>
    <dbReference type="NCBI Taxonomy" id="2714935"/>
    <lineage>
        <taxon>Bacteria</taxon>
        <taxon>Bacillati</taxon>
        <taxon>Actinomycetota</taxon>
        <taxon>Actinomycetes</taxon>
        <taxon>Micrococcales</taxon>
        <taxon>Microbacteriaceae</taxon>
        <taxon>Leucobacter</taxon>
    </lineage>
</organism>
<feature type="domain" description="HTH iclR-type" evidence="4">
    <location>
        <begin position="17"/>
        <end position="83"/>
    </location>
</feature>
<dbReference type="KEGG" id="lvi:G7068_09005"/>
<dbReference type="EMBL" id="CP049863">
    <property type="protein sequence ID" value="QIK63321.1"/>
    <property type="molecule type" value="Genomic_DNA"/>
</dbReference>
<evidence type="ECO:0000259" key="5">
    <source>
        <dbReference type="PROSITE" id="PS51078"/>
    </source>
</evidence>
<protein>
    <submittedName>
        <fullName evidence="6">IclR family transcriptional regulator</fullName>
    </submittedName>
</protein>
<gene>
    <name evidence="6" type="ORF">G7068_09005</name>
</gene>
<dbReference type="SUPFAM" id="SSF55781">
    <property type="entry name" value="GAF domain-like"/>
    <property type="match status" value="1"/>
</dbReference>
<evidence type="ECO:0000313" key="7">
    <source>
        <dbReference type="Proteomes" id="UP000502677"/>
    </source>
</evidence>